<dbReference type="PROSITE" id="PS50012">
    <property type="entry name" value="RCC1_3"/>
    <property type="match status" value="6"/>
</dbReference>
<feature type="compositionally biased region" description="Gly residues" evidence="4">
    <location>
        <begin position="1"/>
        <end position="11"/>
    </location>
</feature>
<dbReference type="GO" id="GO:0005634">
    <property type="term" value="C:nucleus"/>
    <property type="evidence" value="ECO:0007669"/>
    <property type="project" value="EnsemblFungi"/>
</dbReference>
<evidence type="ECO:0000313" key="7">
    <source>
        <dbReference type="Proteomes" id="UP000006310"/>
    </source>
</evidence>
<feature type="region of interest" description="Disordered" evidence="4">
    <location>
        <begin position="1"/>
        <end position="26"/>
    </location>
</feature>
<evidence type="ECO:0000259" key="5">
    <source>
        <dbReference type="Pfam" id="PF25390"/>
    </source>
</evidence>
<dbReference type="GO" id="GO:0006997">
    <property type="term" value="P:nucleus organization"/>
    <property type="evidence" value="ECO:0007669"/>
    <property type="project" value="EnsemblFungi"/>
</dbReference>
<dbReference type="PROSITE" id="PS00626">
    <property type="entry name" value="RCC1_2"/>
    <property type="match status" value="2"/>
</dbReference>
<dbReference type="GO" id="GO:0000054">
    <property type="term" value="P:ribosomal subunit export from nucleus"/>
    <property type="evidence" value="ECO:0007669"/>
    <property type="project" value="EnsemblFungi"/>
</dbReference>
<proteinExistence type="predicted"/>
<dbReference type="Proteomes" id="UP000006310">
    <property type="component" value="Chromosome 6"/>
</dbReference>
<keyword evidence="7" id="KW-1185">Reference proteome</keyword>
<dbReference type="GO" id="GO:0000785">
    <property type="term" value="C:chromatin"/>
    <property type="evidence" value="ECO:0007669"/>
    <property type="project" value="EnsemblFungi"/>
</dbReference>
<reference evidence="7" key="2">
    <citation type="submission" date="2012-08" db="EMBL/GenBank/DDBJ databases">
        <title>Genome sequence of Kazachstania naganishii.</title>
        <authorList>
            <person name="Gordon J.L."/>
            <person name="Armisen D."/>
            <person name="Proux-Wera E."/>
            <person name="OhEigeartaigh S.S."/>
            <person name="Byrne K.P."/>
            <person name="Wolfe K.H."/>
        </authorList>
    </citation>
    <scope>NUCLEOTIDE SEQUENCE [LARGE SCALE GENOMIC DNA]</scope>
    <source>
        <strain evidence="7">ATCC MYA-139 / BCRC 22969 / CBS 8797 / CCRC 22969 / KCTC 17520 / NBRC 10181 / NCYC 3082</strain>
    </source>
</reference>
<dbReference type="InterPro" id="IPR058923">
    <property type="entry name" value="RCC1-like_dom"/>
</dbReference>
<evidence type="ECO:0000313" key="6">
    <source>
        <dbReference type="EMBL" id="CCK70890.1"/>
    </source>
</evidence>
<dbReference type="GO" id="GO:0005737">
    <property type="term" value="C:cytoplasm"/>
    <property type="evidence" value="ECO:0007669"/>
    <property type="project" value="EnsemblFungi"/>
</dbReference>
<dbReference type="InterPro" id="IPR051553">
    <property type="entry name" value="Ran_GTPase-activating"/>
</dbReference>
<feature type="repeat" description="RCC1" evidence="3">
    <location>
        <begin position="184"/>
        <end position="239"/>
    </location>
</feature>
<dbReference type="eggNOG" id="KOG1426">
    <property type="taxonomic scope" value="Eukaryota"/>
</dbReference>
<dbReference type="Pfam" id="PF25390">
    <property type="entry name" value="WD40_RLD"/>
    <property type="match status" value="1"/>
</dbReference>
<dbReference type="EMBL" id="HE978319">
    <property type="protein sequence ID" value="CCK70890.1"/>
    <property type="molecule type" value="Genomic_DNA"/>
</dbReference>
<dbReference type="GO" id="GO:0016973">
    <property type="term" value="P:poly(A)+ mRNA export from nucleus"/>
    <property type="evidence" value="ECO:0007669"/>
    <property type="project" value="EnsemblFungi"/>
</dbReference>
<dbReference type="SUPFAM" id="SSF50985">
    <property type="entry name" value="RCC1/BLIP-II"/>
    <property type="match status" value="1"/>
</dbReference>
<dbReference type="KEGG" id="kng:KNAG_0F02230"/>
<name>J7R7P0_HUIN7</name>
<feature type="repeat" description="RCC1" evidence="3">
    <location>
        <begin position="350"/>
        <end position="414"/>
    </location>
</feature>
<dbReference type="GO" id="GO:0006606">
    <property type="term" value="P:protein import into nucleus"/>
    <property type="evidence" value="ECO:0007669"/>
    <property type="project" value="EnsemblFungi"/>
</dbReference>
<keyword evidence="2" id="KW-0677">Repeat</keyword>
<evidence type="ECO:0000256" key="3">
    <source>
        <dbReference type="PROSITE-ProRule" id="PRU00235"/>
    </source>
</evidence>
<dbReference type="InterPro" id="IPR000408">
    <property type="entry name" value="Reg_chr_condens"/>
</dbReference>
<dbReference type="InterPro" id="IPR009091">
    <property type="entry name" value="RCC1/BLIP-II"/>
</dbReference>
<gene>
    <name evidence="6" type="primary">KNAG0F02230</name>
    <name evidence="6" type="ordered locus">KNAG_0F02230</name>
</gene>
<feature type="repeat" description="RCC1" evidence="3">
    <location>
        <begin position="293"/>
        <end position="349"/>
    </location>
</feature>
<dbReference type="PROSITE" id="PS00625">
    <property type="entry name" value="RCC1_1"/>
    <property type="match status" value="1"/>
</dbReference>
<protein>
    <recommendedName>
        <fullName evidence="5">RCC1-like domain-containing protein</fullName>
    </recommendedName>
</protein>
<evidence type="ECO:0000256" key="4">
    <source>
        <dbReference type="SAM" id="MobiDB-lite"/>
    </source>
</evidence>
<feature type="repeat" description="RCC1" evidence="3">
    <location>
        <begin position="48"/>
        <end position="102"/>
    </location>
</feature>
<reference evidence="6 7" key="1">
    <citation type="journal article" date="2011" name="Proc. Natl. Acad. Sci. U.S.A.">
        <title>Evolutionary erosion of yeast sex chromosomes by mating-type switching accidents.</title>
        <authorList>
            <person name="Gordon J.L."/>
            <person name="Armisen D."/>
            <person name="Proux-Wera E."/>
            <person name="Oheigeartaigh S.S."/>
            <person name="Byrne K.P."/>
            <person name="Wolfe K.H."/>
        </authorList>
    </citation>
    <scope>NUCLEOTIDE SEQUENCE [LARGE SCALE GENOMIC DNA]</scope>
    <source>
        <strain evidence="7">ATCC MYA-139 / BCRC 22969 / CBS 8797 / CCRC 22969 / KCTC 17520 / NBRC 10181 / NCYC 3082</strain>
    </source>
</reference>
<dbReference type="HOGENOM" id="CLU_005210_4_0_1"/>
<dbReference type="PANTHER" id="PTHR45982">
    <property type="entry name" value="REGULATOR OF CHROMOSOME CONDENSATION"/>
    <property type="match status" value="1"/>
</dbReference>
<accession>J7R7P0</accession>
<dbReference type="OrthoDB" id="61110at2759"/>
<dbReference type="Gene3D" id="2.130.10.30">
    <property type="entry name" value="Regulator of chromosome condensation 1/beta-lactamase-inhibitor protein II"/>
    <property type="match status" value="1"/>
</dbReference>
<dbReference type="PRINTS" id="PR00633">
    <property type="entry name" value="RCCNDNSATION"/>
</dbReference>
<evidence type="ECO:0000256" key="2">
    <source>
        <dbReference type="ARBA" id="ARBA00022737"/>
    </source>
</evidence>
<dbReference type="STRING" id="1071383.J7R7P0"/>
<evidence type="ECO:0000256" key="1">
    <source>
        <dbReference type="ARBA" id="ARBA00022658"/>
    </source>
</evidence>
<dbReference type="PANTHER" id="PTHR45982:SF1">
    <property type="entry name" value="REGULATOR OF CHROMOSOME CONDENSATION"/>
    <property type="match status" value="1"/>
</dbReference>
<dbReference type="GO" id="GO:0005085">
    <property type="term" value="F:guanyl-nucleotide exchange factor activity"/>
    <property type="evidence" value="ECO:0007669"/>
    <property type="project" value="EnsemblFungi"/>
</dbReference>
<organism evidence="6 7">
    <name type="scientific">Huiozyma naganishii (strain ATCC MYA-139 / BCRC 22969 / CBS 8797 / KCTC 17520 / NBRC 10181 / NCYC 3082 / Yp74L-3)</name>
    <name type="common">Yeast</name>
    <name type="synonym">Kazachstania naganishii</name>
    <dbReference type="NCBI Taxonomy" id="1071383"/>
    <lineage>
        <taxon>Eukaryota</taxon>
        <taxon>Fungi</taxon>
        <taxon>Dikarya</taxon>
        <taxon>Ascomycota</taxon>
        <taxon>Saccharomycotina</taxon>
        <taxon>Saccharomycetes</taxon>
        <taxon>Saccharomycetales</taxon>
        <taxon>Saccharomycetaceae</taxon>
        <taxon>Huiozyma</taxon>
    </lineage>
</organism>
<feature type="repeat" description="RCC1" evidence="3">
    <location>
        <begin position="240"/>
        <end position="292"/>
    </location>
</feature>
<dbReference type="OMA" id="IFVWGTG"/>
<dbReference type="RefSeq" id="XP_022465136.1">
    <property type="nucleotide sequence ID" value="XM_022608662.1"/>
</dbReference>
<sequence length="474" mass="51497">MAKRTGSGGTADGHVEKKAARPMSKTHARAIVNSVDDHKHLYVSVKPLDIFCWGTGSMCELGLGPLAKNKEVKRPRLNSFLEGAEIVSFAVGGMHTVAVDAKGGVWTWGCNDVCALGRDTSGAKEMLKDMDDADADDDDDGDLNELESTPTKLDSSLFQPLAEGHKVAQVVATDNLTCILFTNGAVYAWGTFRSNEGILGFYKEDIKIQSTPWEIPIFSKFKIVQMAGGKDHVIFLDEAGVVFTWGNGQQYQLGRKVMDRYKERTLDPRPIGLKHVKYVATGENHCFALKTDGTLVSWGLNQFGQCGVSREIRDGGLVTKPTRVISLPPDRKIKCVTGGEHHSIFVMDDGSMYTCGRLDMCEVGISKETAPEPNRYTDEHGRIRALPVPTQLPSDIKYKTATAGSHHSVAVSRDGKMYSWGFAETYAVGLGPNEDDDVEVPTAIENTATRDVEIVFVGCGGQFSVAGGIAKRSA</sequence>
<feature type="repeat" description="RCC1" evidence="3">
    <location>
        <begin position="415"/>
        <end position="470"/>
    </location>
</feature>
<feature type="domain" description="RCC1-like" evidence="5">
    <location>
        <begin position="50"/>
        <end position="466"/>
    </location>
</feature>
<dbReference type="AlphaFoldDB" id="J7R7P0"/>
<dbReference type="GeneID" id="34526605"/>
<keyword evidence="1" id="KW-0344">Guanine-nucleotide releasing factor</keyword>